<keyword evidence="1" id="KW-0456">Lyase</keyword>
<organism evidence="3">
    <name type="scientific">marine sediment metagenome</name>
    <dbReference type="NCBI Taxonomy" id="412755"/>
    <lineage>
        <taxon>unclassified sequences</taxon>
        <taxon>metagenomes</taxon>
        <taxon>ecological metagenomes</taxon>
    </lineage>
</organism>
<evidence type="ECO:0000256" key="2">
    <source>
        <dbReference type="ARBA" id="ARBA00023270"/>
    </source>
</evidence>
<protein>
    <recommendedName>
        <fullName evidence="4">4-hydroxy-tetrahydrodipicolinate synthase</fullName>
    </recommendedName>
</protein>
<gene>
    <name evidence="3" type="ORF">S12H4_55994</name>
</gene>
<dbReference type="PRINTS" id="PR00146">
    <property type="entry name" value="DHPICSNTHASE"/>
</dbReference>
<dbReference type="Gene3D" id="3.20.20.70">
    <property type="entry name" value="Aldolase class I"/>
    <property type="match status" value="1"/>
</dbReference>
<dbReference type="Pfam" id="PF00701">
    <property type="entry name" value="DHDPS"/>
    <property type="match status" value="1"/>
</dbReference>
<dbReference type="GO" id="GO:0008840">
    <property type="term" value="F:4-hydroxy-tetrahydrodipicolinate synthase activity"/>
    <property type="evidence" value="ECO:0007669"/>
    <property type="project" value="TreeGrafter"/>
</dbReference>
<dbReference type="CDD" id="cd00408">
    <property type="entry name" value="DHDPS-like"/>
    <property type="match status" value="1"/>
</dbReference>
<dbReference type="InterPro" id="IPR020624">
    <property type="entry name" value="Schiff_base-form_aldolases_CS"/>
</dbReference>
<dbReference type="SMART" id="SM01130">
    <property type="entry name" value="DHDPS"/>
    <property type="match status" value="1"/>
</dbReference>
<reference evidence="3" key="1">
    <citation type="journal article" date="2014" name="Front. Microbiol.">
        <title>High frequency of phylogenetically diverse reductive dehalogenase-homologous genes in deep subseafloor sedimentary metagenomes.</title>
        <authorList>
            <person name="Kawai M."/>
            <person name="Futagami T."/>
            <person name="Toyoda A."/>
            <person name="Takaki Y."/>
            <person name="Nishi S."/>
            <person name="Hori S."/>
            <person name="Arai W."/>
            <person name="Tsubouchi T."/>
            <person name="Morono Y."/>
            <person name="Uchiyama I."/>
            <person name="Ito T."/>
            <person name="Fujiyama A."/>
            <person name="Inagaki F."/>
            <person name="Takami H."/>
        </authorList>
    </citation>
    <scope>NUCLEOTIDE SEQUENCE</scope>
    <source>
        <strain evidence="3">Expedition CK06-06</strain>
    </source>
</reference>
<dbReference type="AlphaFoldDB" id="X1W2P3"/>
<dbReference type="EMBL" id="BARW01035984">
    <property type="protein sequence ID" value="GAJ24055.1"/>
    <property type="molecule type" value="Genomic_DNA"/>
</dbReference>
<dbReference type="InterPro" id="IPR013785">
    <property type="entry name" value="Aldolase_TIM"/>
</dbReference>
<evidence type="ECO:0008006" key="4">
    <source>
        <dbReference type="Google" id="ProtNLM"/>
    </source>
</evidence>
<dbReference type="PANTHER" id="PTHR12128:SF66">
    <property type="entry name" value="4-HYDROXY-2-OXOGLUTARATE ALDOLASE, MITOCHONDRIAL"/>
    <property type="match status" value="1"/>
</dbReference>
<dbReference type="PROSITE" id="PS00665">
    <property type="entry name" value="DHDPS_1"/>
    <property type="match status" value="1"/>
</dbReference>
<comment type="caution">
    <text evidence="3">The sequence shown here is derived from an EMBL/GenBank/DDBJ whole genome shotgun (WGS) entry which is preliminary data.</text>
</comment>
<sequence>DREKTKKFIHHLINEGVHGIFIAGTTGEAPLMNLDQRKEIIDIGVEATAGKVPLFAGTGHNGTRIAVELSKYAENAGADAVIVFLPHYPMPTQEGFYEHYKAIGEAVNIPVFVYCWEQDGVEIAPEIVARLAEEGYVQGIKDSTSELNHISRILWLTGGKITVFTGLETKVLPSLVLGADGSICSIANLIPREMVEIYDLFRAGKIEEARGKQLSIMG</sequence>
<keyword evidence="2" id="KW-0704">Schiff base</keyword>
<dbReference type="SUPFAM" id="SSF51569">
    <property type="entry name" value="Aldolase"/>
    <property type="match status" value="1"/>
</dbReference>
<evidence type="ECO:0000256" key="1">
    <source>
        <dbReference type="ARBA" id="ARBA00023239"/>
    </source>
</evidence>
<dbReference type="InterPro" id="IPR002220">
    <property type="entry name" value="DapA-like"/>
</dbReference>
<accession>X1W2P3</accession>
<dbReference type="PANTHER" id="PTHR12128">
    <property type="entry name" value="DIHYDRODIPICOLINATE SYNTHASE"/>
    <property type="match status" value="1"/>
</dbReference>
<name>X1W2P3_9ZZZZ</name>
<proteinExistence type="predicted"/>
<feature type="non-terminal residue" evidence="3">
    <location>
        <position position="218"/>
    </location>
</feature>
<evidence type="ECO:0000313" key="3">
    <source>
        <dbReference type="EMBL" id="GAJ24055.1"/>
    </source>
</evidence>
<feature type="non-terminal residue" evidence="3">
    <location>
        <position position="1"/>
    </location>
</feature>